<dbReference type="GO" id="GO:0009055">
    <property type="term" value="F:electron transfer activity"/>
    <property type="evidence" value="ECO:0007669"/>
    <property type="project" value="InterPro"/>
</dbReference>
<evidence type="ECO:0000256" key="1">
    <source>
        <dbReference type="ARBA" id="ARBA00004448"/>
    </source>
</evidence>
<keyword evidence="10 14" id="KW-1133">Transmembrane helix</keyword>
<keyword evidence="12" id="KW-0496">Mitochondrion</keyword>
<keyword evidence="13 14" id="KW-0472">Membrane</keyword>
<keyword evidence="9" id="KW-0249">Electron transport</keyword>
<feature type="transmembrane region" description="Helical" evidence="14">
    <location>
        <begin position="34"/>
        <end position="53"/>
    </location>
</feature>
<evidence type="ECO:0000256" key="13">
    <source>
        <dbReference type="ARBA" id="ARBA00023136"/>
    </source>
</evidence>
<dbReference type="InterPro" id="IPR005798">
    <property type="entry name" value="Cyt_b/b6_C"/>
</dbReference>
<evidence type="ECO:0000313" key="17">
    <source>
        <dbReference type="EMBL" id="OLY77565.1"/>
    </source>
</evidence>
<sequence>MLMGIFILLLVPFLDISWIGANHAEEPFIFIGQIASIYYFSYFLIIIPFVSILENTLADIVTNSNTLPPKVGNFSIHPSSKNNLGGGMELSYFTTYTGAIIYQSSD</sequence>
<dbReference type="Gene3D" id="1.20.810.10">
    <property type="entry name" value="Cytochrome Bc1 Complex, Chain C"/>
    <property type="match status" value="1"/>
</dbReference>
<evidence type="ECO:0000259" key="16">
    <source>
        <dbReference type="PROSITE" id="PS51003"/>
    </source>
</evidence>
<reference evidence="17 18" key="1">
    <citation type="journal article" date="2016" name="Mol. Biol. Evol.">
        <title>Genome-Wide Survey of Gut Fungi (Harpellales) Reveals the First Horizontally Transferred Ubiquitin Gene from a Mosquito Host.</title>
        <authorList>
            <person name="Wang Y."/>
            <person name="White M.M."/>
            <person name="Kvist S."/>
            <person name="Moncalvo J.M."/>
        </authorList>
    </citation>
    <scope>NUCLEOTIDE SEQUENCE [LARGE SCALE GENOMIC DNA]</scope>
    <source>
        <strain evidence="17 18">ALG-7-W6</strain>
    </source>
</reference>
<comment type="caution">
    <text evidence="17">The sequence shown here is derived from an EMBL/GenBank/DDBJ whole genome shotgun (WGS) entry which is preliminary data.</text>
</comment>
<evidence type="ECO:0000256" key="12">
    <source>
        <dbReference type="ARBA" id="ARBA00023128"/>
    </source>
</evidence>
<dbReference type="Proteomes" id="UP000187455">
    <property type="component" value="Unassembled WGS sequence"/>
</dbReference>
<keyword evidence="15" id="KW-0732">Signal</keyword>
<evidence type="ECO:0000256" key="14">
    <source>
        <dbReference type="SAM" id="Phobius"/>
    </source>
</evidence>
<dbReference type="Pfam" id="PF00032">
    <property type="entry name" value="Cytochrom_B_C"/>
    <property type="match status" value="1"/>
</dbReference>
<evidence type="ECO:0000256" key="9">
    <source>
        <dbReference type="ARBA" id="ARBA00022982"/>
    </source>
</evidence>
<organism evidence="17 18">
    <name type="scientific">Smittium mucronatum</name>
    <dbReference type="NCBI Taxonomy" id="133383"/>
    <lineage>
        <taxon>Eukaryota</taxon>
        <taxon>Fungi</taxon>
        <taxon>Fungi incertae sedis</taxon>
        <taxon>Zoopagomycota</taxon>
        <taxon>Kickxellomycotina</taxon>
        <taxon>Harpellomycetes</taxon>
        <taxon>Harpellales</taxon>
        <taxon>Legeriomycetaceae</taxon>
        <taxon>Smittium</taxon>
    </lineage>
</organism>
<keyword evidence="11" id="KW-0408">Iron</keyword>
<evidence type="ECO:0000256" key="3">
    <source>
        <dbReference type="ARBA" id="ARBA00022448"/>
    </source>
</evidence>
<evidence type="ECO:0000313" key="18">
    <source>
        <dbReference type="Proteomes" id="UP000187455"/>
    </source>
</evidence>
<keyword evidence="5" id="KW-0679">Respiratory chain</keyword>
<dbReference type="AlphaFoldDB" id="A0A1R0GKZ9"/>
<dbReference type="GO" id="GO:0046872">
    <property type="term" value="F:metal ion binding"/>
    <property type="evidence" value="ECO:0007669"/>
    <property type="project" value="UniProtKB-KW"/>
</dbReference>
<dbReference type="SUPFAM" id="SSF81648">
    <property type="entry name" value="a domain/subunit of cytochrome bc1 complex (Ubiquinol-cytochrome c reductase)"/>
    <property type="match status" value="1"/>
</dbReference>
<name>A0A1R0GKZ9_9FUNG</name>
<keyword evidence="3" id="KW-0813">Transport</keyword>
<evidence type="ECO:0000256" key="10">
    <source>
        <dbReference type="ARBA" id="ARBA00022989"/>
    </source>
</evidence>
<keyword evidence="7" id="KW-0479">Metal-binding</keyword>
<dbReference type="InterPro" id="IPR027387">
    <property type="entry name" value="Cytb/b6-like_sf"/>
</dbReference>
<feature type="signal peptide" evidence="15">
    <location>
        <begin position="1"/>
        <end position="24"/>
    </location>
</feature>
<dbReference type="OrthoDB" id="244at2759"/>
<evidence type="ECO:0000256" key="7">
    <source>
        <dbReference type="ARBA" id="ARBA00022723"/>
    </source>
</evidence>
<evidence type="ECO:0000256" key="11">
    <source>
        <dbReference type="ARBA" id="ARBA00023004"/>
    </source>
</evidence>
<evidence type="ECO:0000256" key="2">
    <source>
        <dbReference type="ARBA" id="ARBA00013531"/>
    </source>
</evidence>
<protein>
    <recommendedName>
        <fullName evidence="2">Cytochrome b</fullName>
    </recommendedName>
</protein>
<dbReference type="PROSITE" id="PS51003">
    <property type="entry name" value="CYTB_CTER"/>
    <property type="match status" value="1"/>
</dbReference>
<evidence type="ECO:0000256" key="15">
    <source>
        <dbReference type="SAM" id="SignalP"/>
    </source>
</evidence>
<accession>A0A1R0GKZ9</accession>
<dbReference type="InterPro" id="IPR036150">
    <property type="entry name" value="Cyt_b/b6_C_sf"/>
</dbReference>
<dbReference type="GO" id="GO:0016491">
    <property type="term" value="F:oxidoreductase activity"/>
    <property type="evidence" value="ECO:0007669"/>
    <property type="project" value="UniProtKB-UniRule"/>
</dbReference>
<dbReference type="STRING" id="133383.A0A1R0GKZ9"/>
<feature type="domain" description="Cytochrome b/b6 C-terminal region profile" evidence="16">
    <location>
        <begin position="1"/>
        <end position="61"/>
    </location>
</feature>
<evidence type="ECO:0000256" key="6">
    <source>
        <dbReference type="ARBA" id="ARBA00022692"/>
    </source>
</evidence>
<gene>
    <name evidence="17" type="ORF">AYI68_g8409</name>
</gene>
<keyword evidence="4" id="KW-0349">Heme</keyword>
<evidence type="ECO:0000256" key="5">
    <source>
        <dbReference type="ARBA" id="ARBA00022660"/>
    </source>
</evidence>
<proteinExistence type="predicted"/>
<feature type="chain" id="PRO_5013339825" description="Cytochrome b" evidence="15">
    <location>
        <begin position="25"/>
        <end position="106"/>
    </location>
</feature>
<keyword evidence="6 14" id="KW-0812">Transmembrane</keyword>
<evidence type="ECO:0000256" key="8">
    <source>
        <dbReference type="ARBA" id="ARBA00022792"/>
    </source>
</evidence>
<dbReference type="EMBL" id="LSSL01007797">
    <property type="protein sequence ID" value="OLY77565.1"/>
    <property type="molecule type" value="Genomic_DNA"/>
</dbReference>
<comment type="subcellular location">
    <subcellularLocation>
        <location evidence="1">Mitochondrion inner membrane</location>
        <topology evidence="1">Multi-pass membrane protein</topology>
    </subcellularLocation>
</comment>
<keyword evidence="18" id="KW-1185">Reference proteome</keyword>
<dbReference type="GO" id="GO:0005743">
    <property type="term" value="C:mitochondrial inner membrane"/>
    <property type="evidence" value="ECO:0007669"/>
    <property type="project" value="UniProtKB-SubCell"/>
</dbReference>
<evidence type="ECO:0000256" key="4">
    <source>
        <dbReference type="ARBA" id="ARBA00022617"/>
    </source>
</evidence>
<dbReference type="GO" id="GO:0022900">
    <property type="term" value="P:electron transport chain"/>
    <property type="evidence" value="ECO:0007669"/>
    <property type="project" value="UniProtKB-UniRule"/>
</dbReference>
<keyword evidence="8" id="KW-0999">Mitochondrion inner membrane</keyword>